<feature type="compositionally biased region" description="Basic residues" evidence="9">
    <location>
        <begin position="283"/>
        <end position="293"/>
    </location>
</feature>
<dbReference type="AlphaFoldDB" id="B4J9T0"/>
<feature type="domain" description="Cation efflux protein cytoplasmic" evidence="12">
    <location>
        <begin position="414"/>
        <end position="484"/>
    </location>
</feature>
<evidence type="ECO:0000256" key="2">
    <source>
        <dbReference type="ARBA" id="ARBA00008873"/>
    </source>
</evidence>
<keyword evidence="7" id="KW-0406">Ion transport</keyword>
<sequence length="487" mass="53561">MSKYQKLAATVHDDDDDENFLLYANDNQQQLQLQQQQHHQELNTNSNNIRLNSSTRMPNGNPKYHYMNNNSSNSNNNSNSSNNSNNSNMNAIARTRMPTAGDTMELEEHTYEHLEPGTEAVDGCHSSQPGFGANLKSKSAQEAKFKILLAISLCCIFMIIEFLGGYMAGSLAIMADAAHLASDCISFVIGLVAIWLGARPPDARMSFGYKRFEVLGALASILGIWLLTAMLVVVAIERIYSNDFELDVDIMMFISAIGIGINIIMMFVLHGSWFMESNGHGHSHSHSHSHGHSHGGYENGNGHGHAHTQATPGSASDELHNVVIANGLKPIQQNGKAVERNMNLRAAMIHVIGDLVQSIGVFLAAVLIKFYPGAKYADPLCTLLFSVIVIMTTVQLFRESISILLDAVPRNVCLSSLQRELTTIEGVKSVHHLNVWQHTNEYNVLTAHLVVDLLSDSNAVLEMATQLACGSKYNIKHATIQIERLTE</sequence>
<dbReference type="InterPro" id="IPR027469">
    <property type="entry name" value="Cation_efflux_TMD_sf"/>
</dbReference>
<dbReference type="InterPro" id="IPR002524">
    <property type="entry name" value="Cation_efflux"/>
</dbReference>
<evidence type="ECO:0000256" key="4">
    <source>
        <dbReference type="ARBA" id="ARBA00022692"/>
    </source>
</evidence>
<dbReference type="GO" id="GO:0010043">
    <property type="term" value="P:response to zinc ion"/>
    <property type="evidence" value="ECO:0007669"/>
    <property type="project" value="TreeGrafter"/>
</dbReference>
<reference evidence="13 14" key="1">
    <citation type="journal article" date="2007" name="Nature">
        <title>Evolution of genes and genomes on the Drosophila phylogeny.</title>
        <authorList>
            <consortium name="Drosophila 12 Genomes Consortium"/>
            <person name="Clark A.G."/>
            <person name="Eisen M.B."/>
            <person name="Smith D.R."/>
            <person name="Bergman C.M."/>
            <person name="Oliver B."/>
            <person name="Markow T.A."/>
            <person name="Kaufman T.C."/>
            <person name="Kellis M."/>
            <person name="Gelbart W."/>
            <person name="Iyer V.N."/>
            <person name="Pollard D.A."/>
            <person name="Sackton T.B."/>
            <person name="Larracuente A.M."/>
            <person name="Singh N.D."/>
            <person name="Abad J.P."/>
            <person name="Abt D.N."/>
            <person name="Adryan B."/>
            <person name="Aguade M."/>
            <person name="Akashi H."/>
            <person name="Anderson W.W."/>
            <person name="Aquadro C.F."/>
            <person name="Ardell D.H."/>
            <person name="Arguello R."/>
            <person name="Artieri C.G."/>
            <person name="Barbash D.A."/>
            <person name="Barker D."/>
            <person name="Barsanti P."/>
            <person name="Batterham P."/>
            <person name="Batzoglou S."/>
            <person name="Begun D."/>
            <person name="Bhutkar A."/>
            <person name="Blanco E."/>
            <person name="Bosak S.A."/>
            <person name="Bradley R.K."/>
            <person name="Brand A.D."/>
            <person name="Brent M.R."/>
            <person name="Brooks A.N."/>
            <person name="Brown R.H."/>
            <person name="Butlin R.K."/>
            <person name="Caggese C."/>
            <person name="Calvi B.R."/>
            <person name="Bernardo de Carvalho A."/>
            <person name="Caspi A."/>
            <person name="Castrezana S."/>
            <person name="Celniker S.E."/>
            <person name="Chang J.L."/>
            <person name="Chapple C."/>
            <person name="Chatterji S."/>
            <person name="Chinwalla A."/>
            <person name="Civetta A."/>
            <person name="Clifton S.W."/>
            <person name="Comeron J.M."/>
            <person name="Costello J.C."/>
            <person name="Coyne J.A."/>
            <person name="Daub J."/>
            <person name="David R.G."/>
            <person name="Delcher A.L."/>
            <person name="Delehaunty K."/>
            <person name="Do C.B."/>
            <person name="Ebling H."/>
            <person name="Edwards K."/>
            <person name="Eickbush T."/>
            <person name="Evans J.D."/>
            <person name="Filipski A."/>
            <person name="Findeiss S."/>
            <person name="Freyhult E."/>
            <person name="Fulton L."/>
            <person name="Fulton R."/>
            <person name="Garcia A.C."/>
            <person name="Gardiner A."/>
            <person name="Garfield D.A."/>
            <person name="Garvin B.E."/>
            <person name="Gibson G."/>
            <person name="Gilbert D."/>
            <person name="Gnerre S."/>
            <person name="Godfrey J."/>
            <person name="Good R."/>
            <person name="Gotea V."/>
            <person name="Gravely B."/>
            <person name="Greenberg A.J."/>
            <person name="Griffiths-Jones S."/>
            <person name="Gross S."/>
            <person name="Guigo R."/>
            <person name="Gustafson E.A."/>
            <person name="Haerty W."/>
            <person name="Hahn M.W."/>
            <person name="Halligan D.L."/>
            <person name="Halpern A.L."/>
            <person name="Halter G.M."/>
            <person name="Han M.V."/>
            <person name="Heger A."/>
            <person name="Hillier L."/>
            <person name="Hinrichs A.S."/>
            <person name="Holmes I."/>
            <person name="Hoskins R.A."/>
            <person name="Hubisz M.J."/>
            <person name="Hultmark D."/>
            <person name="Huntley M.A."/>
            <person name="Jaffe D.B."/>
            <person name="Jagadeeshan S."/>
            <person name="Jeck W.R."/>
            <person name="Johnson J."/>
            <person name="Jones C.D."/>
            <person name="Jordan W.C."/>
            <person name="Karpen G.H."/>
            <person name="Kataoka E."/>
            <person name="Keightley P.D."/>
            <person name="Kheradpour P."/>
            <person name="Kirkness E.F."/>
            <person name="Koerich L.B."/>
            <person name="Kristiansen K."/>
            <person name="Kudrna D."/>
            <person name="Kulathinal R.J."/>
            <person name="Kumar S."/>
            <person name="Kwok R."/>
            <person name="Lander E."/>
            <person name="Langley C.H."/>
            <person name="Lapoint R."/>
            <person name="Lazzaro B.P."/>
            <person name="Lee S.J."/>
            <person name="Levesque L."/>
            <person name="Li R."/>
            <person name="Lin C.F."/>
            <person name="Lin M.F."/>
            <person name="Lindblad-Toh K."/>
            <person name="Llopart A."/>
            <person name="Long M."/>
            <person name="Low L."/>
            <person name="Lozovsky E."/>
            <person name="Lu J."/>
            <person name="Luo M."/>
            <person name="Machado C.A."/>
            <person name="Makalowski W."/>
            <person name="Marzo M."/>
            <person name="Matsuda M."/>
            <person name="Matzkin L."/>
            <person name="McAllister B."/>
            <person name="McBride C.S."/>
            <person name="McKernan B."/>
            <person name="McKernan K."/>
            <person name="Mendez-Lago M."/>
            <person name="Minx P."/>
            <person name="Mollenhauer M.U."/>
            <person name="Montooth K."/>
            <person name="Mount S.M."/>
            <person name="Mu X."/>
            <person name="Myers E."/>
            <person name="Negre B."/>
            <person name="Newfeld S."/>
            <person name="Nielsen R."/>
            <person name="Noor M.A."/>
            <person name="O'Grady P."/>
            <person name="Pachter L."/>
            <person name="Papaceit M."/>
            <person name="Parisi M.J."/>
            <person name="Parisi M."/>
            <person name="Parts L."/>
            <person name="Pedersen J.S."/>
            <person name="Pesole G."/>
            <person name="Phillippy A.M."/>
            <person name="Ponting C.P."/>
            <person name="Pop M."/>
            <person name="Porcelli D."/>
            <person name="Powell J.R."/>
            <person name="Prohaska S."/>
            <person name="Pruitt K."/>
            <person name="Puig M."/>
            <person name="Quesneville H."/>
            <person name="Ram K.R."/>
            <person name="Rand D."/>
            <person name="Rasmussen M.D."/>
            <person name="Reed L.K."/>
            <person name="Reenan R."/>
            <person name="Reily A."/>
            <person name="Remington K.A."/>
            <person name="Rieger T.T."/>
            <person name="Ritchie M.G."/>
            <person name="Robin C."/>
            <person name="Rogers Y.H."/>
            <person name="Rohde C."/>
            <person name="Rozas J."/>
            <person name="Rubenfield M.J."/>
            <person name="Ruiz A."/>
            <person name="Russo S."/>
            <person name="Salzberg S.L."/>
            <person name="Sanchez-Gracia A."/>
            <person name="Saranga D.J."/>
            <person name="Sato H."/>
            <person name="Schaeffer S.W."/>
            <person name="Schatz M.C."/>
            <person name="Schlenke T."/>
            <person name="Schwartz R."/>
            <person name="Segarra C."/>
            <person name="Singh R.S."/>
            <person name="Sirot L."/>
            <person name="Sirota M."/>
            <person name="Sisneros N.B."/>
            <person name="Smith C.D."/>
            <person name="Smith T.F."/>
            <person name="Spieth J."/>
            <person name="Stage D.E."/>
            <person name="Stark A."/>
            <person name="Stephan W."/>
            <person name="Strausberg R.L."/>
            <person name="Strempel S."/>
            <person name="Sturgill D."/>
            <person name="Sutton G."/>
            <person name="Sutton G.G."/>
            <person name="Tao W."/>
            <person name="Teichmann S."/>
            <person name="Tobari Y.N."/>
            <person name="Tomimura Y."/>
            <person name="Tsolas J.M."/>
            <person name="Valente V.L."/>
            <person name="Venter E."/>
            <person name="Venter J.C."/>
            <person name="Vicario S."/>
            <person name="Vieira F.G."/>
            <person name="Vilella A.J."/>
            <person name="Villasante A."/>
            <person name="Walenz B."/>
            <person name="Wang J."/>
            <person name="Wasserman M."/>
            <person name="Watts T."/>
            <person name="Wilson D."/>
            <person name="Wilson R.K."/>
            <person name="Wing R.A."/>
            <person name="Wolfner M.F."/>
            <person name="Wong A."/>
            <person name="Wong G.K."/>
            <person name="Wu C.I."/>
            <person name="Wu G."/>
            <person name="Yamamoto D."/>
            <person name="Yang H.P."/>
            <person name="Yang S.P."/>
            <person name="Yorke J.A."/>
            <person name="Yoshida K."/>
            <person name="Zdobnov E."/>
            <person name="Zhang P."/>
            <person name="Zhang Y."/>
            <person name="Zimin A.V."/>
            <person name="Baldwin J."/>
            <person name="Abdouelleil A."/>
            <person name="Abdulkadir J."/>
            <person name="Abebe A."/>
            <person name="Abera B."/>
            <person name="Abreu J."/>
            <person name="Acer S.C."/>
            <person name="Aftuck L."/>
            <person name="Alexander A."/>
            <person name="An P."/>
            <person name="Anderson E."/>
            <person name="Anderson S."/>
            <person name="Arachi H."/>
            <person name="Azer M."/>
            <person name="Bachantsang P."/>
            <person name="Barry A."/>
            <person name="Bayul T."/>
            <person name="Berlin A."/>
            <person name="Bessette D."/>
            <person name="Bloom T."/>
            <person name="Blye J."/>
            <person name="Boguslavskiy L."/>
            <person name="Bonnet C."/>
            <person name="Boukhgalter B."/>
            <person name="Bourzgui I."/>
            <person name="Brown A."/>
            <person name="Cahill P."/>
            <person name="Channer S."/>
            <person name="Cheshatsang Y."/>
            <person name="Chuda L."/>
            <person name="Citroen M."/>
            <person name="Collymore A."/>
            <person name="Cooke P."/>
            <person name="Costello M."/>
            <person name="D'Aco K."/>
            <person name="Daza R."/>
            <person name="De Haan G."/>
            <person name="DeGray S."/>
            <person name="DeMaso C."/>
            <person name="Dhargay N."/>
            <person name="Dooley K."/>
            <person name="Dooley E."/>
            <person name="Doricent M."/>
            <person name="Dorje P."/>
            <person name="Dorjee K."/>
            <person name="Dupes A."/>
            <person name="Elong R."/>
            <person name="Falk J."/>
            <person name="Farina A."/>
            <person name="Faro S."/>
            <person name="Ferguson D."/>
            <person name="Fisher S."/>
            <person name="Foley C.D."/>
            <person name="Franke A."/>
            <person name="Friedrich D."/>
            <person name="Gadbois L."/>
            <person name="Gearin G."/>
            <person name="Gearin C.R."/>
            <person name="Giannoukos G."/>
            <person name="Goode T."/>
            <person name="Graham J."/>
            <person name="Grandbois E."/>
            <person name="Grewal S."/>
            <person name="Gyaltsen K."/>
            <person name="Hafez N."/>
            <person name="Hagos B."/>
            <person name="Hall J."/>
            <person name="Henson C."/>
            <person name="Hollinger A."/>
            <person name="Honan T."/>
            <person name="Huard M.D."/>
            <person name="Hughes L."/>
            <person name="Hurhula B."/>
            <person name="Husby M.E."/>
            <person name="Kamat A."/>
            <person name="Kanga B."/>
            <person name="Kashin S."/>
            <person name="Khazanovich D."/>
            <person name="Kisner P."/>
            <person name="Lance K."/>
            <person name="Lara M."/>
            <person name="Lee W."/>
            <person name="Lennon N."/>
            <person name="Letendre F."/>
            <person name="LeVine R."/>
            <person name="Lipovsky A."/>
            <person name="Liu X."/>
            <person name="Liu J."/>
            <person name="Liu S."/>
            <person name="Lokyitsang T."/>
            <person name="Lokyitsang Y."/>
            <person name="Lubonja R."/>
            <person name="Lui A."/>
            <person name="MacDonald P."/>
            <person name="Magnisalis V."/>
            <person name="Maru K."/>
            <person name="Matthews C."/>
            <person name="McCusker W."/>
            <person name="McDonough S."/>
            <person name="Mehta T."/>
            <person name="Meldrim J."/>
            <person name="Meneus L."/>
            <person name="Mihai O."/>
            <person name="Mihalev A."/>
            <person name="Mihova T."/>
            <person name="Mittelman R."/>
            <person name="Mlenga V."/>
            <person name="Montmayeur A."/>
            <person name="Mulrain L."/>
            <person name="Navidi A."/>
            <person name="Naylor J."/>
            <person name="Negash T."/>
            <person name="Nguyen T."/>
            <person name="Nguyen N."/>
            <person name="Nicol R."/>
            <person name="Norbu C."/>
            <person name="Norbu N."/>
            <person name="Novod N."/>
            <person name="O'Neill B."/>
            <person name="Osman S."/>
            <person name="Markiewicz E."/>
            <person name="Oyono O.L."/>
            <person name="Patti C."/>
            <person name="Phunkhang P."/>
            <person name="Pierre F."/>
            <person name="Priest M."/>
            <person name="Raghuraman S."/>
            <person name="Rege F."/>
            <person name="Reyes R."/>
            <person name="Rise C."/>
            <person name="Rogov P."/>
            <person name="Ross K."/>
            <person name="Ryan E."/>
            <person name="Settipalli S."/>
            <person name="Shea T."/>
            <person name="Sherpa N."/>
            <person name="Shi L."/>
            <person name="Shih D."/>
            <person name="Sparrow T."/>
            <person name="Spaulding J."/>
            <person name="Stalker J."/>
            <person name="Stange-Thomann N."/>
            <person name="Stavropoulos S."/>
            <person name="Stone C."/>
            <person name="Strader C."/>
            <person name="Tesfaye S."/>
            <person name="Thomson T."/>
            <person name="Thoulutsang Y."/>
            <person name="Thoulutsang D."/>
            <person name="Topham K."/>
            <person name="Topping I."/>
            <person name="Tsamla T."/>
            <person name="Vassiliev H."/>
            <person name="Vo A."/>
            <person name="Wangchuk T."/>
            <person name="Wangdi T."/>
            <person name="Weiand M."/>
            <person name="Wilkinson J."/>
            <person name="Wilson A."/>
            <person name="Yadav S."/>
            <person name="Young G."/>
            <person name="Yu Q."/>
            <person name="Zembek L."/>
            <person name="Zhong D."/>
            <person name="Zimmer A."/>
            <person name="Zwirko Z."/>
            <person name="Jaffe D.B."/>
            <person name="Alvarez P."/>
            <person name="Brockman W."/>
            <person name="Butler J."/>
            <person name="Chin C."/>
            <person name="Gnerre S."/>
            <person name="Grabherr M."/>
            <person name="Kleber M."/>
            <person name="Mauceli E."/>
            <person name="MacCallum I."/>
        </authorList>
    </citation>
    <scope>NUCLEOTIDE SEQUENCE [LARGE SCALE GENOMIC DNA]</scope>
    <source>
        <strain evidence="14">Tucson 15287-2541.00</strain>
    </source>
</reference>
<evidence type="ECO:0000256" key="9">
    <source>
        <dbReference type="SAM" id="MobiDB-lite"/>
    </source>
</evidence>
<dbReference type="NCBIfam" id="TIGR01297">
    <property type="entry name" value="CDF"/>
    <property type="match status" value="1"/>
</dbReference>
<dbReference type="Pfam" id="PF16916">
    <property type="entry name" value="ZT_dimer"/>
    <property type="match status" value="1"/>
</dbReference>
<dbReference type="InterPro" id="IPR027470">
    <property type="entry name" value="Cation_efflux_CTD"/>
</dbReference>
<evidence type="ECO:0000256" key="1">
    <source>
        <dbReference type="ARBA" id="ARBA00004141"/>
    </source>
</evidence>
<gene>
    <name evidence="13" type="primary">Dgri\GH20420</name>
    <name evidence="13" type="ORF">Dgri_GH20420</name>
</gene>
<dbReference type="PhylomeDB" id="B4J9T0"/>
<feature type="region of interest" description="Disordered" evidence="9">
    <location>
        <begin position="283"/>
        <end position="314"/>
    </location>
</feature>
<dbReference type="GO" id="GO:0005886">
    <property type="term" value="C:plasma membrane"/>
    <property type="evidence" value="ECO:0007669"/>
    <property type="project" value="TreeGrafter"/>
</dbReference>
<feature type="transmembrane region" description="Helical" evidence="10">
    <location>
        <begin position="248"/>
        <end position="269"/>
    </location>
</feature>
<proteinExistence type="inferred from homology"/>
<keyword evidence="3" id="KW-0813">Transport</keyword>
<evidence type="ECO:0000313" key="14">
    <source>
        <dbReference type="Proteomes" id="UP000001070"/>
    </source>
</evidence>
<feature type="compositionally biased region" description="Low complexity" evidence="9">
    <location>
        <begin position="67"/>
        <end position="89"/>
    </location>
</feature>
<evidence type="ECO:0000256" key="5">
    <source>
        <dbReference type="ARBA" id="ARBA00022906"/>
    </source>
</evidence>
<dbReference type="STRING" id="7222.B4J9T0"/>
<dbReference type="PANTHER" id="PTHR11562:SF84">
    <property type="entry name" value="LD05335P"/>
    <property type="match status" value="1"/>
</dbReference>
<dbReference type="SUPFAM" id="SSF161111">
    <property type="entry name" value="Cation efflux protein transmembrane domain-like"/>
    <property type="match status" value="1"/>
</dbReference>
<dbReference type="InParanoid" id="B4J9T0"/>
<dbReference type="HOGENOM" id="CLU_013430_0_1_1"/>
<dbReference type="OMA" id="NISNCET"/>
<dbReference type="eggNOG" id="KOG1482">
    <property type="taxonomic scope" value="Eukaryota"/>
</dbReference>
<evidence type="ECO:0000313" key="13">
    <source>
        <dbReference type="EMBL" id="EDW01494.1"/>
    </source>
</evidence>
<keyword evidence="4 10" id="KW-0812">Transmembrane</keyword>
<organism evidence="14">
    <name type="scientific">Drosophila grimshawi</name>
    <name type="common">Hawaiian fruit fly</name>
    <name type="synonym">Idiomyia grimshawi</name>
    <dbReference type="NCBI Taxonomy" id="7222"/>
    <lineage>
        <taxon>Eukaryota</taxon>
        <taxon>Metazoa</taxon>
        <taxon>Ecdysozoa</taxon>
        <taxon>Arthropoda</taxon>
        <taxon>Hexapoda</taxon>
        <taxon>Insecta</taxon>
        <taxon>Pterygota</taxon>
        <taxon>Neoptera</taxon>
        <taxon>Endopterygota</taxon>
        <taxon>Diptera</taxon>
        <taxon>Brachycera</taxon>
        <taxon>Muscomorpha</taxon>
        <taxon>Ephydroidea</taxon>
        <taxon>Drosophilidae</taxon>
        <taxon>Drosophila</taxon>
        <taxon>Hawaiian Drosophila</taxon>
    </lineage>
</organism>
<keyword evidence="5" id="KW-0864">Zinc transport</keyword>
<dbReference type="InterPro" id="IPR058533">
    <property type="entry name" value="Cation_efflux_TM"/>
</dbReference>
<feature type="compositionally biased region" description="Polar residues" evidence="9">
    <location>
        <begin position="42"/>
        <end position="58"/>
    </location>
</feature>
<dbReference type="Pfam" id="PF01545">
    <property type="entry name" value="Cation_efflux"/>
    <property type="match status" value="1"/>
</dbReference>
<dbReference type="OrthoDB" id="9944568at2759"/>
<evidence type="ECO:0000256" key="3">
    <source>
        <dbReference type="ARBA" id="ARBA00022448"/>
    </source>
</evidence>
<dbReference type="InterPro" id="IPR050681">
    <property type="entry name" value="CDF/SLC30A"/>
</dbReference>
<comment type="similarity">
    <text evidence="2">Belongs to the cation diffusion facilitator (CDF) transporter (TC 2.A.4) family. SLC30A subfamily.</text>
</comment>
<feature type="transmembrane region" description="Helical" evidence="10">
    <location>
        <begin position="147"/>
        <end position="168"/>
    </location>
</feature>
<name>B4J9T0_DROGR</name>
<dbReference type="GO" id="GO:0005385">
    <property type="term" value="F:zinc ion transmembrane transporter activity"/>
    <property type="evidence" value="ECO:0007669"/>
    <property type="project" value="TreeGrafter"/>
</dbReference>
<dbReference type="Gene3D" id="1.20.1510.10">
    <property type="entry name" value="Cation efflux protein transmembrane domain"/>
    <property type="match status" value="1"/>
</dbReference>
<feature type="transmembrane region" description="Helical" evidence="10">
    <location>
        <begin position="346"/>
        <end position="370"/>
    </location>
</feature>
<dbReference type="Proteomes" id="UP000001070">
    <property type="component" value="Unassembled WGS sequence"/>
</dbReference>
<feature type="transmembrane region" description="Helical" evidence="10">
    <location>
        <begin position="180"/>
        <end position="198"/>
    </location>
</feature>
<evidence type="ECO:0000256" key="7">
    <source>
        <dbReference type="ARBA" id="ARBA00023065"/>
    </source>
</evidence>
<dbReference type="EMBL" id="CH916367">
    <property type="protein sequence ID" value="EDW01494.1"/>
    <property type="molecule type" value="Genomic_DNA"/>
</dbReference>
<keyword evidence="6 10" id="KW-1133">Transmembrane helix</keyword>
<dbReference type="PANTHER" id="PTHR11562">
    <property type="entry name" value="CATION EFFLUX PROTEIN/ ZINC TRANSPORTER"/>
    <property type="match status" value="1"/>
</dbReference>
<evidence type="ECO:0000256" key="10">
    <source>
        <dbReference type="SAM" id="Phobius"/>
    </source>
</evidence>
<evidence type="ECO:0000259" key="11">
    <source>
        <dbReference type="Pfam" id="PF01545"/>
    </source>
</evidence>
<protein>
    <submittedName>
        <fullName evidence="13">GH20420</fullName>
    </submittedName>
</protein>
<evidence type="ECO:0000259" key="12">
    <source>
        <dbReference type="Pfam" id="PF16916"/>
    </source>
</evidence>
<comment type="subcellular location">
    <subcellularLocation>
        <location evidence="1">Membrane</location>
        <topology evidence="1">Multi-pass membrane protein</topology>
    </subcellularLocation>
</comment>
<dbReference type="FunCoup" id="B4J9T0">
    <property type="interactions" value="69"/>
</dbReference>
<keyword evidence="5" id="KW-0862">Zinc</keyword>
<feature type="region of interest" description="Disordered" evidence="9">
    <location>
        <begin position="33"/>
        <end position="89"/>
    </location>
</feature>
<keyword evidence="14" id="KW-1185">Reference proteome</keyword>
<feature type="transmembrane region" description="Helical" evidence="10">
    <location>
        <begin position="214"/>
        <end position="236"/>
    </location>
</feature>
<feature type="transmembrane region" description="Helical" evidence="10">
    <location>
        <begin position="376"/>
        <end position="397"/>
    </location>
</feature>
<evidence type="ECO:0000256" key="8">
    <source>
        <dbReference type="ARBA" id="ARBA00023136"/>
    </source>
</evidence>
<feature type="domain" description="Cation efflux protein transmembrane" evidence="11">
    <location>
        <begin position="147"/>
        <end position="405"/>
    </location>
</feature>
<keyword evidence="8 10" id="KW-0472">Membrane</keyword>
<accession>B4J9T0</accession>
<evidence type="ECO:0000256" key="6">
    <source>
        <dbReference type="ARBA" id="ARBA00022989"/>
    </source>
</evidence>